<keyword evidence="3 5" id="KW-0732">Signal</keyword>
<dbReference type="Proteomes" id="UP001501447">
    <property type="component" value="Unassembled WGS sequence"/>
</dbReference>
<dbReference type="Pfam" id="PF01547">
    <property type="entry name" value="SBP_bac_1"/>
    <property type="match status" value="1"/>
</dbReference>
<name>A0ABN3Q9D0_9ACTN</name>
<protein>
    <submittedName>
        <fullName evidence="6">Sugar ABC transporter substrate-binding protein</fullName>
    </submittedName>
</protein>
<comment type="caution">
    <text evidence="6">The sequence shown here is derived from an EMBL/GenBank/DDBJ whole genome shotgun (WGS) entry which is preliminary data.</text>
</comment>
<evidence type="ECO:0000313" key="7">
    <source>
        <dbReference type="Proteomes" id="UP001501447"/>
    </source>
</evidence>
<organism evidence="6 7">
    <name type="scientific">Streptomyces axinellae</name>
    <dbReference type="NCBI Taxonomy" id="552788"/>
    <lineage>
        <taxon>Bacteria</taxon>
        <taxon>Bacillati</taxon>
        <taxon>Actinomycetota</taxon>
        <taxon>Actinomycetes</taxon>
        <taxon>Kitasatosporales</taxon>
        <taxon>Streptomycetaceae</taxon>
        <taxon>Streptomyces</taxon>
    </lineage>
</organism>
<dbReference type="CDD" id="cd13585">
    <property type="entry name" value="PBP2_TMBP_like"/>
    <property type="match status" value="1"/>
</dbReference>
<accession>A0ABN3Q9D0</accession>
<dbReference type="SUPFAM" id="SSF53850">
    <property type="entry name" value="Periplasmic binding protein-like II"/>
    <property type="match status" value="1"/>
</dbReference>
<dbReference type="InterPro" id="IPR006059">
    <property type="entry name" value="SBP"/>
</dbReference>
<evidence type="ECO:0000256" key="4">
    <source>
        <dbReference type="SAM" id="MobiDB-lite"/>
    </source>
</evidence>
<keyword evidence="7" id="KW-1185">Reference proteome</keyword>
<feature type="compositionally biased region" description="Low complexity" evidence="4">
    <location>
        <begin position="25"/>
        <end position="42"/>
    </location>
</feature>
<dbReference type="PROSITE" id="PS51257">
    <property type="entry name" value="PROKAR_LIPOPROTEIN"/>
    <property type="match status" value="1"/>
</dbReference>
<feature type="chain" id="PRO_5047316858" evidence="5">
    <location>
        <begin position="22"/>
        <end position="437"/>
    </location>
</feature>
<comment type="similarity">
    <text evidence="1">Belongs to the bacterial solute-binding protein 1 family.</text>
</comment>
<proteinExistence type="inferred from homology"/>
<dbReference type="PANTHER" id="PTHR30061">
    <property type="entry name" value="MALTOSE-BINDING PERIPLASMIC PROTEIN"/>
    <property type="match status" value="1"/>
</dbReference>
<evidence type="ECO:0000256" key="3">
    <source>
        <dbReference type="ARBA" id="ARBA00022729"/>
    </source>
</evidence>
<sequence>MRRRSLLTAAASALAATPLAAGCGSSAPSAPSAPSSASPSGGSRRGRLTYGVWDVYQVPAMKRAAKEFERTRPGVSVDVQLTPNGTYWTKLRTACTGGAAPDVFWMNGPNLGLYAAAGQLLPLETEGPDAVVRPGDFPPDLISLYRWKGTQYGVPKDFDTVALWFNKEIFDRAKVDYPDDTWTWQDLIANAQRLTDRRRGVYGMAAPEWNQENYYNSIAQAGGYVLSKDGKHSGYSDPRTREGLKLWVDMIHRYRASPTLQQMTDTEATQMFQSGTIAMIQEASYKAPTFWADRELRAKVDVAPLAKGHRRASIIHGLGNVVYAKTPHPELAREFVRFMAGKQASLIQAKYGTAIPARNGTQEPWTESMPKFDLKVHLDALDYAVPYPTSANTAAWAHKEQRMLARAWSGDESLTSVTRTLTDAMNQLLAQEGKARS</sequence>
<gene>
    <name evidence="6" type="ORF">GCM10009863_36170</name>
</gene>
<feature type="signal peptide" evidence="5">
    <location>
        <begin position="1"/>
        <end position="21"/>
    </location>
</feature>
<evidence type="ECO:0000256" key="1">
    <source>
        <dbReference type="ARBA" id="ARBA00008520"/>
    </source>
</evidence>
<dbReference type="EMBL" id="BAAARJ010000011">
    <property type="protein sequence ID" value="GAA2619004.1"/>
    <property type="molecule type" value="Genomic_DNA"/>
</dbReference>
<keyword evidence="2" id="KW-0813">Transport</keyword>
<reference evidence="6 7" key="1">
    <citation type="journal article" date="2019" name="Int. J. Syst. Evol. Microbiol.">
        <title>The Global Catalogue of Microorganisms (GCM) 10K type strain sequencing project: providing services to taxonomists for standard genome sequencing and annotation.</title>
        <authorList>
            <consortium name="The Broad Institute Genomics Platform"/>
            <consortium name="The Broad Institute Genome Sequencing Center for Infectious Disease"/>
            <person name="Wu L."/>
            <person name="Ma J."/>
        </authorList>
    </citation>
    <scope>NUCLEOTIDE SEQUENCE [LARGE SCALE GENOMIC DNA]</scope>
    <source>
        <strain evidence="6 7">JCM 16373</strain>
    </source>
</reference>
<dbReference type="Gene3D" id="3.40.190.10">
    <property type="entry name" value="Periplasmic binding protein-like II"/>
    <property type="match status" value="1"/>
</dbReference>
<dbReference type="PANTHER" id="PTHR30061:SF50">
    <property type="entry name" value="MALTOSE_MALTODEXTRIN-BINDING PERIPLASMIC PROTEIN"/>
    <property type="match status" value="1"/>
</dbReference>
<evidence type="ECO:0000256" key="5">
    <source>
        <dbReference type="SAM" id="SignalP"/>
    </source>
</evidence>
<evidence type="ECO:0000256" key="2">
    <source>
        <dbReference type="ARBA" id="ARBA00022448"/>
    </source>
</evidence>
<evidence type="ECO:0000313" key="6">
    <source>
        <dbReference type="EMBL" id="GAA2619004.1"/>
    </source>
</evidence>
<dbReference type="RefSeq" id="WP_344567186.1">
    <property type="nucleotide sequence ID" value="NZ_BAAARJ010000011.1"/>
</dbReference>
<feature type="region of interest" description="Disordered" evidence="4">
    <location>
        <begin position="25"/>
        <end position="44"/>
    </location>
</feature>